<reference evidence="5" key="1">
    <citation type="submission" date="2018-05" db="EMBL/GenBank/DDBJ databases">
        <title>Organellar genomes of Gracilariaceae.</title>
        <authorList>
            <person name="Iha C."/>
            <person name="Oliveira M.C."/>
        </authorList>
    </citation>
    <scope>NUCLEOTIDE SEQUENCE</scope>
</reference>
<dbReference type="RefSeq" id="YP_009511209.1">
    <property type="nucleotide sequence ID" value="NC_039143.1"/>
</dbReference>
<evidence type="ECO:0000313" key="5">
    <source>
        <dbReference type="EMBL" id="AXI97086.1"/>
    </source>
</evidence>
<proteinExistence type="inferred from homology"/>
<dbReference type="AlphaFoldDB" id="A0A345U9F0"/>
<sequence>MTNLLYAKLEQKIKNQRAVKIITGLDNFSIDSIIKIVKAAEIGKASYVDIASNPQIVRIVKSITKLPICVSSIDPKELYNCAIQGADIVEIGNFDKFYNKKIFFSSLEILNLAQETKNLIPNKPICMTIPHTLLLKEQISLAISLKKLGISMFQTEGLATKNRMHYNNVTILNSMKSSASTLSSTYILSENINIPIIASSGINCLSASVAVSYGASIVGIGSAVYNYNTIYDMAKYIYEIVSSISANKSLNNIHLNYINNINYVFS</sequence>
<dbReference type="EMBL" id="MH396014">
    <property type="protein sequence ID" value="AXI97086.1"/>
    <property type="molecule type" value="Genomic_DNA"/>
</dbReference>
<name>A0A345U9F0_9FLOR</name>
<geneLocation type="chloroplast" evidence="5"/>
<gene>
    <name evidence="5" type="primary">ycf23</name>
</gene>
<keyword evidence="4 5" id="KW-0934">Plastid</keyword>
<comment type="subcellular location">
    <subcellularLocation>
        <location evidence="1">Plastid</location>
    </subcellularLocation>
</comment>
<evidence type="ECO:0000256" key="1">
    <source>
        <dbReference type="ARBA" id="ARBA00004474"/>
    </source>
</evidence>
<evidence type="ECO:0000256" key="3">
    <source>
        <dbReference type="ARBA" id="ARBA00021523"/>
    </source>
</evidence>
<dbReference type="SUPFAM" id="SSF51395">
    <property type="entry name" value="FMN-linked oxidoreductases"/>
    <property type="match status" value="1"/>
</dbReference>
<dbReference type="InterPro" id="IPR007570">
    <property type="entry name" value="Uncharacterised_Ycf23"/>
</dbReference>
<dbReference type="GeneID" id="37623696"/>
<dbReference type="GO" id="GO:0009536">
    <property type="term" value="C:plastid"/>
    <property type="evidence" value="ECO:0007669"/>
    <property type="project" value="UniProtKB-SubCell"/>
</dbReference>
<evidence type="ECO:0000256" key="4">
    <source>
        <dbReference type="ARBA" id="ARBA00022640"/>
    </source>
</evidence>
<organism evidence="5">
    <name type="scientific">Gracilariopsis longissima</name>
    <dbReference type="NCBI Taxonomy" id="172976"/>
    <lineage>
        <taxon>Eukaryota</taxon>
        <taxon>Rhodophyta</taxon>
        <taxon>Florideophyceae</taxon>
        <taxon>Rhodymeniophycidae</taxon>
        <taxon>Gracilariales</taxon>
        <taxon>Gracilariaceae</taxon>
        <taxon>Gracilariopsis</taxon>
    </lineage>
</organism>
<comment type="similarity">
    <text evidence="2">Belongs to the ycf23 family.</text>
</comment>
<dbReference type="Pfam" id="PF04481">
    <property type="entry name" value="DUF561"/>
    <property type="match status" value="1"/>
</dbReference>
<dbReference type="PANTHER" id="PTHR36895:SF1">
    <property type="entry name" value="YCF23 PROTEIN"/>
    <property type="match status" value="1"/>
</dbReference>
<accession>A0A345U9F0</accession>
<evidence type="ECO:0000256" key="2">
    <source>
        <dbReference type="ARBA" id="ARBA00009664"/>
    </source>
</evidence>
<dbReference type="PANTHER" id="PTHR36895">
    <property type="match status" value="1"/>
</dbReference>
<keyword evidence="5" id="KW-0150">Chloroplast</keyword>
<protein>
    <recommendedName>
        <fullName evidence="3">Uncharacterized protein ycf23</fullName>
    </recommendedName>
</protein>